<feature type="chain" id="PRO_5040235740" description="Meteorin-like protein" evidence="8">
    <location>
        <begin position="17"/>
        <end position="298"/>
    </location>
</feature>
<evidence type="ECO:0000256" key="6">
    <source>
        <dbReference type="ARBA" id="ARBA00022729"/>
    </source>
</evidence>
<keyword evidence="4" id="KW-0964">Secreted</keyword>
<dbReference type="RefSeq" id="XP_018943283.2">
    <property type="nucleotide sequence ID" value="XM_019087738.2"/>
</dbReference>
<sequence length="298" mass="33070">MLLFILLSGLFLCGCAQYSSDQCNWRGSGLMHEARERDVEQVHLRCAEGSLEWLYPTGALIVNLRPNLPPAEGHLRACIKPRPDSRGATLYVERTGELRLLLTEEDQAAGRVGCFSLQEGALFVEASARRDISRTITAFQYQLISTQTPGDEPCSPTAACRPCADEELLMAICTSDFVVRGSVHHVEEEEEEDEGEASVVLSLSHVYRQKSRVFVSGGGGRGRGRWTGRVKTPRRCGPRAGQGELLFTGAVRFQEAWLGCAALYEDFIRLYRASLDAGTNPCHIDNRLRDTQTDLCWC</sequence>
<dbReference type="GO" id="GO:0097009">
    <property type="term" value="P:energy homeostasis"/>
    <property type="evidence" value="ECO:0007669"/>
    <property type="project" value="TreeGrafter"/>
</dbReference>
<dbReference type="InterPro" id="IPR051998">
    <property type="entry name" value="Meteorin-like"/>
</dbReference>
<evidence type="ECO:0000256" key="2">
    <source>
        <dbReference type="ARBA" id="ARBA00005669"/>
    </source>
</evidence>
<organism evidence="9">
    <name type="scientific">Cyprinus carpio</name>
    <name type="common">Common carp</name>
    <dbReference type="NCBI Taxonomy" id="7962"/>
    <lineage>
        <taxon>Eukaryota</taxon>
        <taxon>Metazoa</taxon>
        <taxon>Chordata</taxon>
        <taxon>Craniata</taxon>
        <taxon>Vertebrata</taxon>
        <taxon>Euteleostomi</taxon>
        <taxon>Actinopterygii</taxon>
        <taxon>Neopterygii</taxon>
        <taxon>Teleostei</taxon>
        <taxon>Ostariophysi</taxon>
        <taxon>Cypriniformes</taxon>
        <taxon>Cyprinidae</taxon>
        <taxon>Cyprininae</taxon>
        <taxon>Cyprinus</taxon>
    </lineage>
</organism>
<evidence type="ECO:0000313" key="9">
    <source>
        <dbReference type="RefSeq" id="XP_018943283.2"/>
    </source>
</evidence>
<dbReference type="GO" id="GO:0005179">
    <property type="term" value="F:hormone activity"/>
    <property type="evidence" value="ECO:0007669"/>
    <property type="project" value="UniProtKB-KW"/>
</dbReference>
<feature type="signal peptide" evidence="8">
    <location>
        <begin position="1"/>
        <end position="16"/>
    </location>
</feature>
<dbReference type="AlphaFoldDB" id="A0A9Q9V699"/>
<evidence type="ECO:0000256" key="4">
    <source>
        <dbReference type="ARBA" id="ARBA00022525"/>
    </source>
</evidence>
<gene>
    <name evidence="9" type="primary">LOC109071263</name>
</gene>
<dbReference type="GeneID" id="109071263"/>
<keyword evidence="7" id="KW-1015">Disulfide bond</keyword>
<dbReference type="Proteomes" id="UP001155660">
    <property type="component" value="Chromosome A1"/>
</dbReference>
<keyword evidence="6 8" id="KW-0732">Signal</keyword>
<name>A0A9Q9V699_CYPCA</name>
<keyword evidence="5" id="KW-0372">Hormone</keyword>
<reference evidence="9" key="1">
    <citation type="submission" date="2025-08" db="UniProtKB">
        <authorList>
            <consortium name="RefSeq"/>
        </authorList>
    </citation>
    <scope>IDENTIFICATION</scope>
    <source>
        <tissue evidence="9">Muscle</tissue>
    </source>
</reference>
<dbReference type="GO" id="GO:0005615">
    <property type="term" value="C:extracellular space"/>
    <property type="evidence" value="ECO:0007669"/>
    <property type="project" value="TreeGrafter"/>
</dbReference>
<dbReference type="PANTHER" id="PTHR28593:SF1">
    <property type="entry name" value="METEORIN-LIKE PROTEIN"/>
    <property type="match status" value="1"/>
</dbReference>
<comment type="similarity">
    <text evidence="2">Belongs to the meteorin family.</text>
</comment>
<dbReference type="KEGG" id="ccar:109071263"/>
<dbReference type="PANTHER" id="PTHR28593">
    <property type="entry name" value="METEORIN-LIKE PROTEIN"/>
    <property type="match status" value="1"/>
</dbReference>
<evidence type="ECO:0000256" key="8">
    <source>
        <dbReference type="SAM" id="SignalP"/>
    </source>
</evidence>
<evidence type="ECO:0000256" key="7">
    <source>
        <dbReference type="ARBA" id="ARBA00023157"/>
    </source>
</evidence>
<dbReference type="OrthoDB" id="6092325at2759"/>
<proteinExistence type="inferred from homology"/>
<evidence type="ECO:0000256" key="3">
    <source>
        <dbReference type="ARBA" id="ARBA00016272"/>
    </source>
</evidence>
<dbReference type="GO" id="GO:0090336">
    <property type="term" value="P:positive regulation of brown fat cell differentiation"/>
    <property type="evidence" value="ECO:0007669"/>
    <property type="project" value="TreeGrafter"/>
</dbReference>
<comment type="subcellular location">
    <subcellularLocation>
        <location evidence="1">Secreted</location>
    </subcellularLocation>
</comment>
<evidence type="ECO:0000256" key="5">
    <source>
        <dbReference type="ARBA" id="ARBA00022702"/>
    </source>
</evidence>
<protein>
    <recommendedName>
        <fullName evidence="3">Meteorin-like protein</fullName>
    </recommendedName>
</protein>
<accession>A0A9Q9V699</accession>
<evidence type="ECO:0000256" key="1">
    <source>
        <dbReference type="ARBA" id="ARBA00004613"/>
    </source>
</evidence>